<comment type="caution">
    <text evidence="1">The sequence shown here is derived from an EMBL/GenBank/DDBJ whole genome shotgun (WGS) entry which is preliminary data.</text>
</comment>
<organism evidence="1 2">
    <name type="scientific">Polarella glacialis</name>
    <name type="common">Dinoflagellate</name>
    <dbReference type="NCBI Taxonomy" id="89957"/>
    <lineage>
        <taxon>Eukaryota</taxon>
        <taxon>Sar</taxon>
        <taxon>Alveolata</taxon>
        <taxon>Dinophyceae</taxon>
        <taxon>Suessiales</taxon>
        <taxon>Suessiaceae</taxon>
        <taxon>Polarella</taxon>
    </lineage>
</organism>
<evidence type="ECO:0000313" key="2">
    <source>
        <dbReference type="Proteomes" id="UP000654075"/>
    </source>
</evidence>
<dbReference type="AlphaFoldDB" id="A0A813D3X5"/>
<sequence>SVKKAPSNIATTFDAVSGAPLSSPLGVSGTVVGASAPSRGRACADSAPIGLAIHAVSQPAPGQFDEAILAALAALPQQSLVDVLRRLRRKRPDEVAMVFGGSSQASSPSKHVDLLGEIPLEDKAANTPAYNKQSTLQTA</sequence>
<dbReference type="EMBL" id="CAJNNV010000556">
    <property type="protein sequence ID" value="CAE8582992.1"/>
    <property type="molecule type" value="Genomic_DNA"/>
</dbReference>
<keyword evidence="2" id="KW-1185">Reference proteome</keyword>
<protein>
    <submittedName>
        <fullName evidence="1">Uncharacterized protein</fullName>
    </submittedName>
</protein>
<proteinExistence type="predicted"/>
<feature type="non-terminal residue" evidence="1">
    <location>
        <position position="139"/>
    </location>
</feature>
<gene>
    <name evidence="1" type="ORF">PGLA1383_LOCUS1982</name>
</gene>
<reference evidence="1" key="1">
    <citation type="submission" date="2021-02" db="EMBL/GenBank/DDBJ databases">
        <authorList>
            <person name="Dougan E. K."/>
            <person name="Rhodes N."/>
            <person name="Thang M."/>
            <person name="Chan C."/>
        </authorList>
    </citation>
    <scope>NUCLEOTIDE SEQUENCE</scope>
</reference>
<feature type="non-terminal residue" evidence="1">
    <location>
        <position position="1"/>
    </location>
</feature>
<name>A0A813D3X5_POLGL</name>
<accession>A0A813D3X5</accession>
<dbReference type="Proteomes" id="UP000654075">
    <property type="component" value="Unassembled WGS sequence"/>
</dbReference>
<evidence type="ECO:0000313" key="1">
    <source>
        <dbReference type="EMBL" id="CAE8582992.1"/>
    </source>
</evidence>